<dbReference type="RefSeq" id="WP_244751088.1">
    <property type="nucleotide sequence ID" value="NZ_CP095074.1"/>
</dbReference>
<sequence length="96" mass="11078">MEKISLDSGFGYNLEYPLESEVGIFCTLKKDDNDRYVVMEYLPHYPFRKVLQSQIHTIEDHAKDFLLSQLSDIEAGKYDKTSPLLIELYGTEKPSA</sequence>
<protein>
    <submittedName>
        <fullName evidence="1">Uncharacterized protein</fullName>
    </submittedName>
</protein>
<gene>
    <name evidence="1" type="ORF">MUO14_12860</name>
</gene>
<dbReference type="EMBL" id="CP095074">
    <property type="protein sequence ID" value="UOQ91475.1"/>
    <property type="molecule type" value="Genomic_DNA"/>
</dbReference>
<accession>A0ABY4GUT7</accession>
<proteinExistence type="predicted"/>
<organism evidence="1 2">
    <name type="scientific">Halobacillus shinanisalinarum</name>
    <dbReference type="NCBI Taxonomy" id="2932258"/>
    <lineage>
        <taxon>Bacteria</taxon>
        <taxon>Bacillati</taxon>
        <taxon>Bacillota</taxon>
        <taxon>Bacilli</taxon>
        <taxon>Bacillales</taxon>
        <taxon>Bacillaceae</taxon>
        <taxon>Halobacillus</taxon>
    </lineage>
</organism>
<evidence type="ECO:0000313" key="1">
    <source>
        <dbReference type="EMBL" id="UOQ91475.1"/>
    </source>
</evidence>
<evidence type="ECO:0000313" key="2">
    <source>
        <dbReference type="Proteomes" id="UP000831880"/>
    </source>
</evidence>
<name>A0ABY4GUT7_9BACI</name>
<reference evidence="1 2" key="1">
    <citation type="submission" date="2022-04" db="EMBL/GenBank/DDBJ databases">
        <title>Halobacillus sp. isolated from saltern.</title>
        <authorList>
            <person name="Won M."/>
            <person name="Lee C.-M."/>
            <person name="Woen H.-Y."/>
            <person name="Kwon S.-W."/>
        </authorList>
    </citation>
    <scope>NUCLEOTIDE SEQUENCE [LARGE SCALE GENOMIC DNA]</scope>
    <source>
        <strain evidence="1 2">SSTM10-2</strain>
    </source>
</reference>
<dbReference type="Proteomes" id="UP000831880">
    <property type="component" value="Chromosome"/>
</dbReference>
<keyword evidence="2" id="KW-1185">Reference proteome</keyword>